<dbReference type="Proteomes" id="UP000606172">
    <property type="component" value="Unassembled WGS sequence"/>
</dbReference>
<reference evidence="1" key="1">
    <citation type="submission" date="2021-01" db="EMBL/GenBank/DDBJ databases">
        <title>Whole genome shotgun sequence of Sinosporangium siamense NBRC 109515.</title>
        <authorList>
            <person name="Komaki H."/>
            <person name="Tamura T."/>
        </authorList>
    </citation>
    <scope>NUCLEOTIDE SEQUENCE</scope>
    <source>
        <strain evidence="1">NBRC 109515</strain>
    </source>
</reference>
<name>A0A919VB25_9ACTN</name>
<evidence type="ECO:0000313" key="2">
    <source>
        <dbReference type="Proteomes" id="UP000606172"/>
    </source>
</evidence>
<accession>A0A919VB25</accession>
<dbReference type="EMBL" id="BOOW01000053">
    <property type="protein sequence ID" value="GII97008.1"/>
    <property type="molecule type" value="Genomic_DNA"/>
</dbReference>
<gene>
    <name evidence="1" type="ORF">Ssi02_72390</name>
</gene>
<protein>
    <submittedName>
        <fullName evidence="1">Uncharacterized protein</fullName>
    </submittedName>
</protein>
<dbReference type="SUPFAM" id="SSF88713">
    <property type="entry name" value="Glycoside hydrolase/deacetylase"/>
    <property type="match status" value="1"/>
</dbReference>
<organism evidence="1 2">
    <name type="scientific">Sinosporangium siamense</name>
    <dbReference type="NCBI Taxonomy" id="1367973"/>
    <lineage>
        <taxon>Bacteria</taxon>
        <taxon>Bacillati</taxon>
        <taxon>Actinomycetota</taxon>
        <taxon>Actinomycetes</taxon>
        <taxon>Streptosporangiales</taxon>
        <taxon>Streptosporangiaceae</taxon>
        <taxon>Sinosporangium</taxon>
    </lineage>
</organism>
<dbReference type="AlphaFoldDB" id="A0A919VB25"/>
<keyword evidence="2" id="KW-1185">Reference proteome</keyword>
<proteinExistence type="predicted"/>
<comment type="caution">
    <text evidence="1">The sequence shown here is derived from an EMBL/GenBank/DDBJ whole genome shotgun (WGS) entry which is preliminary data.</text>
</comment>
<sequence>MLIAVVVVLALSALGLDRLVNARTFQLAGELVHRVETGEKIVALTFDDVPDEYTKEIIGPSSPPSKNRQD</sequence>
<dbReference type="RefSeq" id="WP_204032286.1">
    <property type="nucleotide sequence ID" value="NZ_BOOW01000053.1"/>
</dbReference>
<dbReference type="InterPro" id="IPR011330">
    <property type="entry name" value="Glyco_hydro/deAcase_b/a-brl"/>
</dbReference>
<evidence type="ECO:0000313" key="1">
    <source>
        <dbReference type="EMBL" id="GII97008.1"/>
    </source>
</evidence>
<dbReference type="GO" id="GO:0005975">
    <property type="term" value="P:carbohydrate metabolic process"/>
    <property type="evidence" value="ECO:0007669"/>
    <property type="project" value="InterPro"/>
</dbReference>